<dbReference type="KEGG" id="abas:ACPOL_3895"/>
<evidence type="ECO:0000256" key="5">
    <source>
        <dbReference type="ARBA" id="ARBA00022645"/>
    </source>
</evidence>
<evidence type="ECO:0000256" key="2">
    <source>
        <dbReference type="ARBA" id="ARBA00004236"/>
    </source>
</evidence>
<evidence type="ECO:0000256" key="10">
    <source>
        <dbReference type="ARBA" id="ARBA00022984"/>
    </source>
</evidence>
<dbReference type="InterPro" id="IPR012338">
    <property type="entry name" value="Beta-lactam/transpept-like"/>
</dbReference>
<keyword evidence="12 14" id="KW-0472">Membrane</keyword>
<dbReference type="Gene3D" id="3.40.710.10">
    <property type="entry name" value="DD-peptidase/beta-lactamase superfamily"/>
    <property type="match status" value="1"/>
</dbReference>
<dbReference type="Gene3D" id="3.90.1310.10">
    <property type="entry name" value="Penicillin-binding protein 2a (Domain 2)"/>
    <property type="match status" value="1"/>
</dbReference>
<dbReference type="AlphaFoldDB" id="A0A2Z5G2Z6"/>
<evidence type="ECO:0000259" key="16">
    <source>
        <dbReference type="Pfam" id="PF03717"/>
    </source>
</evidence>
<organism evidence="17 18">
    <name type="scientific">Acidisarcina polymorpha</name>
    <dbReference type="NCBI Taxonomy" id="2211140"/>
    <lineage>
        <taxon>Bacteria</taxon>
        <taxon>Pseudomonadati</taxon>
        <taxon>Acidobacteriota</taxon>
        <taxon>Terriglobia</taxon>
        <taxon>Terriglobales</taxon>
        <taxon>Acidobacteriaceae</taxon>
        <taxon>Acidisarcina</taxon>
    </lineage>
</organism>
<dbReference type="GO" id="GO:0005886">
    <property type="term" value="C:plasma membrane"/>
    <property type="evidence" value="ECO:0007669"/>
    <property type="project" value="UniProtKB-SubCell"/>
</dbReference>
<dbReference type="InterPro" id="IPR036138">
    <property type="entry name" value="PBP_dimer_sf"/>
</dbReference>
<evidence type="ECO:0000256" key="11">
    <source>
        <dbReference type="ARBA" id="ARBA00022989"/>
    </source>
</evidence>
<comment type="subcellular location">
    <subcellularLocation>
        <location evidence="2">Cell membrane</location>
    </subcellularLocation>
    <subcellularLocation>
        <location evidence="1">Membrane</location>
        <topology evidence="1">Single-pass membrane protein</topology>
    </subcellularLocation>
</comment>
<keyword evidence="11 14" id="KW-1133">Transmembrane helix</keyword>
<evidence type="ECO:0000256" key="12">
    <source>
        <dbReference type="ARBA" id="ARBA00023136"/>
    </source>
</evidence>
<dbReference type="InterPro" id="IPR005311">
    <property type="entry name" value="PBP_dimer"/>
</dbReference>
<evidence type="ECO:0000256" key="3">
    <source>
        <dbReference type="ARBA" id="ARBA00022475"/>
    </source>
</evidence>
<dbReference type="GO" id="GO:0008360">
    <property type="term" value="P:regulation of cell shape"/>
    <property type="evidence" value="ECO:0007669"/>
    <property type="project" value="UniProtKB-KW"/>
</dbReference>
<keyword evidence="4" id="KW-0997">Cell inner membrane</keyword>
<protein>
    <submittedName>
        <fullName evidence="17">Penicillin-binding protein 2 (PBP-2)</fullName>
    </submittedName>
</protein>
<keyword evidence="3" id="KW-1003">Cell membrane</keyword>
<dbReference type="SUPFAM" id="SSF56601">
    <property type="entry name" value="beta-lactamase/transpeptidase-like"/>
    <property type="match status" value="1"/>
</dbReference>
<evidence type="ECO:0000256" key="1">
    <source>
        <dbReference type="ARBA" id="ARBA00004167"/>
    </source>
</evidence>
<evidence type="ECO:0000256" key="4">
    <source>
        <dbReference type="ARBA" id="ARBA00022519"/>
    </source>
</evidence>
<dbReference type="GO" id="GO:0071972">
    <property type="term" value="F:peptidoglycan L,D-transpeptidase activity"/>
    <property type="evidence" value="ECO:0007669"/>
    <property type="project" value="TreeGrafter"/>
</dbReference>
<keyword evidence="18" id="KW-1185">Reference proteome</keyword>
<dbReference type="NCBIfam" id="TIGR03423">
    <property type="entry name" value="pbp2_mrdA"/>
    <property type="match status" value="1"/>
</dbReference>
<dbReference type="InterPro" id="IPR017790">
    <property type="entry name" value="Penicillin-binding_protein_2"/>
</dbReference>
<dbReference type="PANTHER" id="PTHR30627:SF2">
    <property type="entry name" value="PEPTIDOGLYCAN D,D-TRANSPEPTIDASE MRDA"/>
    <property type="match status" value="1"/>
</dbReference>
<dbReference type="Pfam" id="PF00905">
    <property type="entry name" value="Transpeptidase"/>
    <property type="match status" value="1"/>
</dbReference>
<reference evidence="17 18" key="1">
    <citation type="journal article" date="2018" name="Front. Microbiol.">
        <title>Hydrolytic Capabilities as a Key to Environmental Success: Chitinolytic and Cellulolytic Acidobacteria From Acidic Sub-arctic Soils and Boreal Peatlands.</title>
        <authorList>
            <person name="Belova S.E."/>
            <person name="Ravin N.V."/>
            <person name="Pankratov T.A."/>
            <person name="Rakitin A.L."/>
            <person name="Ivanova A.A."/>
            <person name="Beletsky A.V."/>
            <person name="Mardanov A.V."/>
            <person name="Sinninghe Damste J.S."/>
            <person name="Dedysh S.N."/>
        </authorList>
    </citation>
    <scope>NUCLEOTIDE SEQUENCE [LARGE SCALE GENOMIC DNA]</scope>
    <source>
        <strain evidence="17 18">SBC82</strain>
    </source>
</reference>
<keyword evidence="10" id="KW-0573">Peptidoglycan synthesis</keyword>
<dbReference type="SUPFAM" id="SSF56519">
    <property type="entry name" value="Penicillin binding protein dimerisation domain"/>
    <property type="match status" value="1"/>
</dbReference>
<evidence type="ECO:0000313" key="18">
    <source>
        <dbReference type="Proteomes" id="UP000253606"/>
    </source>
</evidence>
<proteinExistence type="predicted"/>
<dbReference type="InterPro" id="IPR001460">
    <property type="entry name" value="PCN-bd_Tpept"/>
</dbReference>
<accession>A0A2Z5G2Z6</accession>
<evidence type="ECO:0000313" key="17">
    <source>
        <dbReference type="EMBL" id="AXC13174.1"/>
    </source>
</evidence>
<keyword evidence="7 14" id="KW-0812">Transmembrane</keyword>
<keyword evidence="5" id="KW-0121">Carboxypeptidase</keyword>
<keyword evidence="13" id="KW-0961">Cell wall biogenesis/degradation</keyword>
<dbReference type="Proteomes" id="UP000253606">
    <property type="component" value="Chromosome"/>
</dbReference>
<feature type="domain" description="Penicillin-binding protein transpeptidase" evidence="15">
    <location>
        <begin position="258"/>
        <end position="593"/>
    </location>
</feature>
<evidence type="ECO:0000259" key="15">
    <source>
        <dbReference type="Pfam" id="PF00905"/>
    </source>
</evidence>
<feature type="domain" description="Penicillin-binding protein dimerisation" evidence="16">
    <location>
        <begin position="55"/>
        <end position="225"/>
    </location>
</feature>
<evidence type="ECO:0000256" key="13">
    <source>
        <dbReference type="ARBA" id="ARBA00023316"/>
    </source>
</evidence>
<keyword evidence="9" id="KW-0133">Cell shape</keyword>
<dbReference type="PANTHER" id="PTHR30627">
    <property type="entry name" value="PEPTIDOGLYCAN D,D-TRANSPEPTIDASE"/>
    <property type="match status" value="1"/>
</dbReference>
<dbReference type="GO" id="GO:0008658">
    <property type="term" value="F:penicillin binding"/>
    <property type="evidence" value="ECO:0007669"/>
    <property type="project" value="InterPro"/>
</dbReference>
<dbReference type="EMBL" id="CP030840">
    <property type="protein sequence ID" value="AXC13174.1"/>
    <property type="molecule type" value="Genomic_DNA"/>
</dbReference>
<evidence type="ECO:0000256" key="14">
    <source>
        <dbReference type="SAM" id="Phobius"/>
    </source>
</evidence>
<dbReference type="GO" id="GO:0009002">
    <property type="term" value="F:serine-type D-Ala-D-Ala carboxypeptidase activity"/>
    <property type="evidence" value="ECO:0007669"/>
    <property type="project" value="InterPro"/>
</dbReference>
<evidence type="ECO:0000256" key="7">
    <source>
        <dbReference type="ARBA" id="ARBA00022692"/>
    </source>
</evidence>
<gene>
    <name evidence="17" type="ORF">ACPOL_3895</name>
</gene>
<sequence>MNNKDEKPAIKLTVVQYLIVGILAVLLSGLWRLQILGANNYRALAEQNRIRKVPILAPRGKLFDREGRLIVDNYPSVSCFLIREQGHDIAPDLPLIARGLHMTEEQLDAILKHYRLAPKYQPLPLKQDITPDEVEFIEAHRDEFPELETVDEQRRLYPRDGFAAHLIGYVGEVSEDMLNDPKYAYYEPGDVVGKSGIEQSYDQLLRGADGSRDVVVDSHGREVGRLGTEPAKPGTSLKLTIDLDIQKAAELALGDRNGAMIAMDPHTGEILALVSRPTFDPNEFSVRIRRDEWNKLITDPNHPLLDKAIQAQLAPGSTFKIIMAAAGLQAGVAEDMKVHCPGGASFYGHYFKCWQKGGHGEVNISKAIYQSCDVFFYTLAQKLGIDKIAYFAQHFGIGSKTGIDLPGEVSGTMPSTEWKMKNYHQKWYAGEVISVGIGQGAVTATPVQMARAIAGITSGGVLRRPHLVFPDEVAPDYRQAMLDSYPGSGDSELKIDPENWQIITDAMAQVMSPGGTDPSAHLEGIDFAGKTGSAQVASNAFLARTGKTHVMKDNAWFVGVSPRRNPDIVVCTLMESGEHGRFAGRLAAQVIAAFVDKQRRLDNNLQEAKKATPVEVGAIWSNPKPGASPGTIEASELHGGHFFLNSDSAGHPSASSLAAFTPLAAGRR</sequence>
<evidence type="ECO:0000256" key="6">
    <source>
        <dbReference type="ARBA" id="ARBA00022670"/>
    </source>
</evidence>
<feature type="transmembrane region" description="Helical" evidence="14">
    <location>
        <begin position="12"/>
        <end position="31"/>
    </location>
</feature>
<evidence type="ECO:0000256" key="8">
    <source>
        <dbReference type="ARBA" id="ARBA00022801"/>
    </source>
</evidence>
<dbReference type="Gene3D" id="3.30.1390.30">
    <property type="entry name" value="Penicillin-binding protein 2a, domain 3"/>
    <property type="match status" value="1"/>
</dbReference>
<dbReference type="InterPro" id="IPR050515">
    <property type="entry name" value="Beta-lactam/transpept"/>
</dbReference>
<dbReference type="GO" id="GO:0009252">
    <property type="term" value="P:peptidoglycan biosynthetic process"/>
    <property type="evidence" value="ECO:0007669"/>
    <property type="project" value="UniProtKB-KW"/>
</dbReference>
<dbReference type="GO" id="GO:0071555">
    <property type="term" value="P:cell wall organization"/>
    <property type="evidence" value="ECO:0007669"/>
    <property type="project" value="UniProtKB-KW"/>
</dbReference>
<keyword evidence="6" id="KW-0645">Protease</keyword>
<name>A0A2Z5G2Z6_9BACT</name>
<dbReference type="GO" id="GO:0006508">
    <property type="term" value="P:proteolysis"/>
    <property type="evidence" value="ECO:0007669"/>
    <property type="project" value="UniProtKB-KW"/>
</dbReference>
<dbReference type="Pfam" id="PF03717">
    <property type="entry name" value="PBP_dimer"/>
    <property type="match status" value="1"/>
</dbReference>
<evidence type="ECO:0000256" key="9">
    <source>
        <dbReference type="ARBA" id="ARBA00022960"/>
    </source>
</evidence>
<keyword evidence="8" id="KW-0378">Hydrolase</keyword>